<feature type="region of interest" description="Disordered" evidence="6">
    <location>
        <begin position="106"/>
        <end position="142"/>
    </location>
</feature>
<evidence type="ECO:0000259" key="7">
    <source>
        <dbReference type="Pfam" id="PF12931"/>
    </source>
</evidence>
<evidence type="ECO:0000256" key="3">
    <source>
        <dbReference type="ARBA" id="ARBA00022448"/>
    </source>
</evidence>
<dbReference type="GO" id="GO:0070973">
    <property type="term" value="P:protein localization to endoplasmic reticulum exit site"/>
    <property type="evidence" value="ECO:0007669"/>
    <property type="project" value="TreeGrafter"/>
</dbReference>
<accession>A0A5K3F5N6</accession>
<feature type="compositionally biased region" description="Low complexity" evidence="6">
    <location>
        <begin position="992"/>
        <end position="1010"/>
    </location>
</feature>
<evidence type="ECO:0000256" key="2">
    <source>
        <dbReference type="ARBA" id="ARBA00005927"/>
    </source>
</evidence>
<organism evidence="8">
    <name type="scientific">Mesocestoides corti</name>
    <name type="common">Flatworm</name>
    <dbReference type="NCBI Taxonomy" id="53468"/>
    <lineage>
        <taxon>Eukaryota</taxon>
        <taxon>Metazoa</taxon>
        <taxon>Spiralia</taxon>
        <taxon>Lophotrochozoa</taxon>
        <taxon>Platyhelminthes</taxon>
        <taxon>Cestoda</taxon>
        <taxon>Eucestoda</taxon>
        <taxon>Cyclophyllidea</taxon>
        <taxon>Mesocestoididae</taxon>
        <taxon>Mesocestoides</taxon>
    </lineage>
</organism>
<feature type="region of interest" description="Disordered" evidence="6">
    <location>
        <begin position="332"/>
        <end position="351"/>
    </location>
</feature>
<feature type="region of interest" description="Disordered" evidence="6">
    <location>
        <begin position="1"/>
        <end position="42"/>
    </location>
</feature>
<dbReference type="PANTHER" id="PTHR13402:SF6">
    <property type="entry name" value="SECRETORY 16, ISOFORM I"/>
    <property type="match status" value="1"/>
</dbReference>
<dbReference type="WBParaSite" id="MCU_005675-RD">
    <property type="protein sequence ID" value="MCU_005675-RD"/>
    <property type="gene ID" value="MCU_005675"/>
</dbReference>
<feature type="compositionally biased region" description="Polar residues" evidence="6">
    <location>
        <begin position="1"/>
        <end position="40"/>
    </location>
</feature>
<reference evidence="8" key="1">
    <citation type="submission" date="2019-11" db="UniProtKB">
        <authorList>
            <consortium name="WormBaseParasite"/>
        </authorList>
    </citation>
    <scope>IDENTIFICATION</scope>
</reference>
<dbReference type="GO" id="GO:0016192">
    <property type="term" value="P:vesicle-mediated transport"/>
    <property type="evidence" value="ECO:0007669"/>
    <property type="project" value="UniProtKB-KW"/>
</dbReference>
<dbReference type="GO" id="GO:0070971">
    <property type="term" value="C:endoplasmic reticulum exit site"/>
    <property type="evidence" value="ECO:0007669"/>
    <property type="project" value="TreeGrafter"/>
</dbReference>
<feature type="compositionally biased region" description="Low complexity" evidence="6">
    <location>
        <begin position="1078"/>
        <end position="1100"/>
    </location>
</feature>
<comment type="subcellular location">
    <subcellularLocation>
        <location evidence="1">Endoplasmic reticulum</location>
    </subcellularLocation>
</comment>
<feature type="region of interest" description="Disordered" evidence="6">
    <location>
        <begin position="1347"/>
        <end position="1369"/>
    </location>
</feature>
<feature type="compositionally biased region" description="Polar residues" evidence="6">
    <location>
        <begin position="921"/>
        <end position="941"/>
    </location>
</feature>
<feature type="region of interest" description="Disordered" evidence="6">
    <location>
        <begin position="1278"/>
        <end position="1334"/>
    </location>
</feature>
<dbReference type="PANTHER" id="PTHR13402">
    <property type="entry name" value="RGPR-RELATED"/>
    <property type="match status" value="1"/>
</dbReference>
<keyword evidence="4" id="KW-0256">Endoplasmic reticulum</keyword>
<dbReference type="Gene3D" id="1.25.40.1030">
    <property type="match status" value="1"/>
</dbReference>
<feature type="compositionally biased region" description="Low complexity" evidence="6">
    <location>
        <begin position="1320"/>
        <end position="1334"/>
    </location>
</feature>
<dbReference type="CDD" id="cd09233">
    <property type="entry name" value="ACE1-Sec16-like"/>
    <property type="match status" value="1"/>
</dbReference>
<name>A0A5K3F5N6_MESCO</name>
<evidence type="ECO:0000256" key="5">
    <source>
        <dbReference type="ARBA" id="ARBA00022892"/>
    </source>
</evidence>
<feature type="region of interest" description="Disordered" evidence="6">
    <location>
        <begin position="1078"/>
        <end position="1248"/>
    </location>
</feature>
<feature type="region of interest" description="Disordered" evidence="6">
    <location>
        <begin position="860"/>
        <end position="1039"/>
    </location>
</feature>
<comment type="similarity">
    <text evidence="2">Belongs to the SEC16 family.</text>
</comment>
<evidence type="ECO:0000256" key="1">
    <source>
        <dbReference type="ARBA" id="ARBA00004240"/>
    </source>
</evidence>
<evidence type="ECO:0000256" key="6">
    <source>
        <dbReference type="SAM" id="MobiDB-lite"/>
    </source>
</evidence>
<dbReference type="GO" id="GO:0007030">
    <property type="term" value="P:Golgi organization"/>
    <property type="evidence" value="ECO:0007669"/>
    <property type="project" value="TreeGrafter"/>
</dbReference>
<proteinExistence type="inferred from homology"/>
<protein>
    <submittedName>
        <fullName evidence="8">Sec16_C domain-containing protein</fullName>
    </submittedName>
</protein>
<keyword evidence="5" id="KW-0931">ER-Golgi transport</keyword>
<dbReference type="Pfam" id="PF12931">
    <property type="entry name" value="TPR_Sec16"/>
    <property type="match status" value="1"/>
</dbReference>
<sequence length="1369" mass="148114">MDGVNNFLNDSNQSLDPSCDNLNGPSVANNSEAPTTNNEDPCQYDPYKLIDLVAPTPTYPSCTLLQPTVSVAAPKSFVDDLAGLQITSPENPKPAAMNKEVHPVQGSLLPSHSKTSKRHFRASGNRREEVLRNRPSTPESIASEMDPYTQWYQVMQDYYKQFYPGYDFGNKSQAPRQQQRHVPKSAVLLTHHPAQSTAQPPQGTLPVFAGMPGWPGLPQSRTAHNQSVPQMPDYAAYYYQYYFGAMAAAGGWPVPAGRTTPKVFIEPHIRATLSTPGLLIQVLPNRPQEGEPGRVELLDVCQLAADVVAEVSSRLADISHSTSKLHRSTAVFPPPLHGSSEGQASTLSDNEEADGDEEYIALITAWDRTDHTFYPGPLCHGTTLKHDVQAFLRGRVEDIDDHILTDWDSAGLLLSYLELLVKNNGIAQAGDVINLLLEDDNPMAYDYTTAATTSASPFFNDRSSTLPALHRQSSFRGNYLYNSTTVPTDDLYARGSPRTLTHSASTASSTSGASISKLLRKGVLAGASSVQERDTASLNRYRELLLHGHPLKALDQACQQQLWGHAFALAHRMGPAALERVMERFLVKAVDPADPLITLYQLTAGEMPRYVNQLACATVADARDWRRHVAMLLSAPEGHEGLTREALEHVGQSLLTHHLLFAAHLCFLLAAASATSASSAPHFPHSVWLLGVEAPKTTEVQNRFAMTTAVERAPTEAIQLTEVYEYALALATRDKHFFLPQFLPFKFAYCLRLLDAGLVEKAFRYLMVLSHALVTLLEQPDSDLSPAEIRSLFLMISQCLRLSEQLQCHPEVGSFESGDILGGGSSRRSAVNLDWLERLREVYLRMCGVLGLATEYHPYSDSLRRPQEDGEGQEPPEDPSAMHPPAASTPFQARQDRPPSTRPPQQPEHQHHHVHHQNPQASVTNYQSSTPVHITSTSQAHETPGTEPASHPSITGAPHHHSEASHPSRRPSHASVKDVVVSRPAEVPPPSHASSSTHQAESTTSSSSSAIEPGHASAVSQPPFSAPRDPQPATNSVNYDFFVPAVSGDRANPDASSDPPPYDYFAGLSMTQHAASRSRTVSVASSHESSSLATSASPSLAGGGGGGAHPANAAFRPRQPSTSELLPPPSRHRECDVPGGAPKNTQCHRRWRLSSVGSDGDESPCTSRSSTLRDSRSRNTGRASLPGEAPPSHAQHPPPVFTTAPPQPPVSKPRPTKTHREPQPEPEQAQSDEAKANATGKSGWFSGLFGRRKGGQEVYLPDDSNPSIVWDEAAGCWRDLRSTESEDATPPPPPMMMPTMSSPAVAPPGPPQPLGGGASGSRRTTTTATSARSRYVNVLANQTAGAEKLGAPALQPPLPIPPTLMPPSS</sequence>
<evidence type="ECO:0000256" key="4">
    <source>
        <dbReference type="ARBA" id="ARBA00022824"/>
    </source>
</evidence>
<feature type="compositionally biased region" description="Pro residues" evidence="6">
    <location>
        <begin position="1354"/>
        <end position="1369"/>
    </location>
</feature>
<feature type="compositionally biased region" description="Pro residues" evidence="6">
    <location>
        <begin position="1196"/>
        <end position="1212"/>
    </location>
</feature>
<feature type="domain" description="Sec16 Sec23-binding" evidence="7">
    <location>
        <begin position="542"/>
        <end position="785"/>
    </location>
</feature>
<dbReference type="GO" id="GO:0012507">
    <property type="term" value="C:ER to Golgi transport vesicle membrane"/>
    <property type="evidence" value="ECO:0007669"/>
    <property type="project" value="TreeGrafter"/>
</dbReference>
<keyword evidence="3" id="KW-0813">Transport</keyword>
<evidence type="ECO:0000313" key="8">
    <source>
        <dbReference type="WBParaSite" id="MCU_005675-RD"/>
    </source>
</evidence>
<dbReference type="InterPro" id="IPR024298">
    <property type="entry name" value="Sec16_Sec23-bd"/>
</dbReference>